<dbReference type="AlphaFoldDB" id="A0A969WBK8"/>
<dbReference type="Pfam" id="PF00378">
    <property type="entry name" value="ECH_1"/>
    <property type="match status" value="1"/>
</dbReference>
<sequence>MDAATIELPACTTLELALDDGVLRVTLNRPDARNAMNLQMVEELCTLFAALQDDAALRGSVRVVVLRGAGGHFCAGADLKSLAGAAPADGGDPLAALNRRFGTMLRAVEAAPAVVVAVCEGAVLGGGFGIACVADITLAASDARFGLPETTRGLPPAQIAPFVAARIGTSQARRLSLTGAQFDGLEALRLGVAHGAYASGVPLDAALGDSIAAILRCAPQANALTKRLLLNPDGLDLDAQLDDAAATFAQCARSSEAAEGIAAFMQKRAPAWAPPPRPKQVQT</sequence>
<dbReference type="PANTHER" id="PTHR42964">
    <property type="entry name" value="ENOYL-COA HYDRATASE"/>
    <property type="match status" value="1"/>
</dbReference>
<organism evidence="2 3">
    <name type="scientific">Solimonas marina</name>
    <dbReference type="NCBI Taxonomy" id="2714601"/>
    <lineage>
        <taxon>Bacteria</taxon>
        <taxon>Pseudomonadati</taxon>
        <taxon>Pseudomonadota</taxon>
        <taxon>Gammaproteobacteria</taxon>
        <taxon>Nevskiales</taxon>
        <taxon>Nevskiaceae</taxon>
        <taxon>Solimonas</taxon>
    </lineage>
</organism>
<comment type="caution">
    <text evidence="2">The sequence shown here is derived from an EMBL/GenBank/DDBJ whole genome shotgun (WGS) entry which is preliminary data.</text>
</comment>
<dbReference type="EMBL" id="JAAVXB010000008">
    <property type="protein sequence ID" value="NKF23548.1"/>
    <property type="molecule type" value="Genomic_DNA"/>
</dbReference>
<name>A0A969WBK8_9GAMM</name>
<evidence type="ECO:0000313" key="3">
    <source>
        <dbReference type="Proteomes" id="UP000653472"/>
    </source>
</evidence>
<dbReference type="RefSeq" id="WP_168148868.1">
    <property type="nucleotide sequence ID" value="NZ_JAAVXB010000008.1"/>
</dbReference>
<protein>
    <submittedName>
        <fullName evidence="2">Enoyl-CoA hydratase/isomerase family protein</fullName>
    </submittedName>
</protein>
<dbReference type="Gene3D" id="1.10.12.10">
    <property type="entry name" value="Lyase 2-enoyl-coa Hydratase, Chain A, domain 2"/>
    <property type="match status" value="1"/>
</dbReference>
<accession>A0A969WBK8</accession>
<keyword evidence="3" id="KW-1185">Reference proteome</keyword>
<dbReference type="Proteomes" id="UP000653472">
    <property type="component" value="Unassembled WGS sequence"/>
</dbReference>
<dbReference type="Gene3D" id="3.90.226.10">
    <property type="entry name" value="2-enoyl-CoA Hydratase, Chain A, domain 1"/>
    <property type="match status" value="1"/>
</dbReference>
<comment type="similarity">
    <text evidence="1">Belongs to the enoyl-CoA hydratase/isomerase family.</text>
</comment>
<dbReference type="InterPro" id="IPR014748">
    <property type="entry name" value="Enoyl-CoA_hydra_C"/>
</dbReference>
<evidence type="ECO:0000313" key="2">
    <source>
        <dbReference type="EMBL" id="NKF23548.1"/>
    </source>
</evidence>
<evidence type="ECO:0000256" key="1">
    <source>
        <dbReference type="ARBA" id="ARBA00005254"/>
    </source>
</evidence>
<dbReference type="InterPro" id="IPR051683">
    <property type="entry name" value="Enoyl-CoA_Hydratase/Isomerase"/>
</dbReference>
<dbReference type="InterPro" id="IPR001753">
    <property type="entry name" value="Enoyl-CoA_hydra/iso"/>
</dbReference>
<dbReference type="GO" id="GO:0008300">
    <property type="term" value="P:isoprenoid catabolic process"/>
    <property type="evidence" value="ECO:0007669"/>
    <property type="project" value="TreeGrafter"/>
</dbReference>
<gene>
    <name evidence="2" type="ORF">G7Y82_14605</name>
</gene>
<dbReference type="GO" id="GO:0003824">
    <property type="term" value="F:catalytic activity"/>
    <property type="evidence" value="ECO:0007669"/>
    <property type="project" value="UniProtKB-ARBA"/>
</dbReference>
<proteinExistence type="inferred from homology"/>
<reference evidence="2" key="1">
    <citation type="submission" date="2020-03" db="EMBL/GenBank/DDBJ databases">
        <title>Solimonas marina sp. nov., isolated from deep seawater of the Pacific Ocean.</title>
        <authorList>
            <person name="Liu X."/>
            <person name="Lai Q."/>
            <person name="Sun F."/>
            <person name="Gai Y."/>
            <person name="Li G."/>
            <person name="Shao Z."/>
        </authorList>
    </citation>
    <scope>NUCLEOTIDE SEQUENCE</scope>
    <source>
        <strain evidence="2">C16B3</strain>
    </source>
</reference>
<dbReference type="InterPro" id="IPR029045">
    <property type="entry name" value="ClpP/crotonase-like_dom_sf"/>
</dbReference>
<dbReference type="SUPFAM" id="SSF52096">
    <property type="entry name" value="ClpP/crotonase"/>
    <property type="match status" value="1"/>
</dbReference>
<dbReference type="PANTHER" id="PTHR42964:SF1">
    <property type="entry name" value="POLYKETIDE BIOSYNTHESIS ENOYL-COA HYDRATASE PKSH-RELATED"/>
    <property type="match status" value="1"/>
</dbReference>
<dbReference type="CDD" id="cd06558">
    <property type="entry name" value="crotonase-like"/>
    <property type="match status" value="1"/>
</dbReference>